<feature type="compositionally biased region" description="Low complexity" evidence="5">
    <location>
        <begin position="341"/>
        <end position="352"/>
    </location>
</feature>
<sequence>MSENALKEIPFAATFPLPFRVLFLAGMGILGWAMNLHGLHALGIDFAAVLEFRKTAPSGSGSNGYAPLRSRPGFKIVPDPAAVYESIYRLSIVFTAWCLVCWGLFRIITHGDIVLVDVFRYVPAICALGVLIVLICPFETLHKRERDMFLHCMRRCIFPPSGRPIYFSDVIFADIFTSFAKVLGDVWLSVYMLLPGATLLLLPRQEGLSRWIFPTIMSLPYFVRFHQCIIEYVHPSNDSRRPLYNALKYATSFPVIYLSAAQRVHEPIAGEIVTEALYGDALFKLWLLAAAINSLYSFWWDVTNDWGLSLLKPEPSASDARRNGHMSPPRPLMLPLLHLTSTTSSPRSSSSSAGHPLTQATHAPVHTHISPTQPHPYGLRHMLLYPLPVYPLVIFLNLVLRLTWSVKLSSHLHSQSSEGSVVIFWLEMAEMLRRWMWVFLRVEWEVVKKGGRGAMAGANAEVDMEGEYDEEAFELVGSDVNDFDER</sequence>
<dbReference type="GO" id="GO:0016020">
    <property type="term" value="C:membrane"/>
    <property type="evidence" value="ECO:0007669"/>
    <property type="project" value="UniProtKB-SubCell"/>
</dbReference>
<feature type="region of interest" description="Disordered" evidence="5">
    <location>
        <begin position="341"/>
        <end position="361"/>
    </location>
</feature>
<organism evidence="8 9">
    <name type="scientific">Athelia psychrophila</name>
    <dbReference type="NCBI Taxonomy" id="1759441"/>
    <lineage>
        <taxon>Eukaryota</taxon>
        <taxon>Fungi</taxon>
        <taxon>Dikarya</taxon>
        <taxon>Basidiomycota</taxon>
        <taxon>Agaricomycotina</taxon>
        <taxon>Agaricomycetes</taxon>
        <taxon>Agaricomycetidae</taxon>
        <taxon>Atheliales</taxon>
        <taxon>Atheliaceae</taxon>
        <taxon>Athelia</taxon>
    </lineage>
</organism>
<comment type="subcellular location">
    <subcellularLocation>
        <location evidence="1">Membrane</location>
        <topology evidence="1">Multi-pass membrane protein</topology>
    </subcellularLocation>
</comment>
<dbReference type="PANTHER" id="PTHR10783">
    <property type="entry name" value="XENOTROPIC AND POLYTROPIC RETROVIRUS RECEPTOR 1-RELATED"/>
    <property type="match status" value="1"/>
</dbReference>
<evidence type="ECO:0000256" key="6">
    <source>
        <dbReference type="SAM" id="Phobius"/>
    </source>
</evidence>
<evidence type="ECO:0000256" key="3">
    <source>
        <dbReference type="ARBA" id="ARBA00022989"/>
    </source>
</evidence>
<name>A0A166WUY8_9AGAM</name>
<dbReference type="InterPro" id="IPR004342">
    <property type="entry name" value="EXS_C"/>
</dbReference>
<dbReference type="GO" id="GO:0005737">
    <property type="term" value="C:cytoplasm"/>
    <property type="evidence" value="ECO:0007669"/>
    <property type="project" value="TreeGrafter"/>
</dbReference>
<dbReference type="Pfam" id="PF03124">
    <property type="entry name" value="EXS"/>
    <property type="match status" value="1"/>
</dbReference>
<evidence type="ECO:0000256" key="4">
    <source>
        <dbReference type="ARBA" id="ARBA00023136"/>
    </source>
</evidence>
<keyword evidence="3 6" id="KW-1133">Transmembrane helix</keyword>
<dbReference type="Proteomes" id="UP000076532">
    <property type="component" value="Unassembled WGS sequence"/>
</dbReference>
<feature type="transmembrane region" description="Helical" evidence="6">
    <location>
        <begin position="121"/>
        <end position="141"/>
    </location>
</feature>
<evidence type="ECO:0000259" key="7">
    <source>
        <dbReference type="PROSITE" id="PS51380"/>
    </source>
</evidence>
<keyword evidence="2 6" id="KW-0812">Transmembrane</keyword>
<keyword evidence="4 6" id="KW-0472">Membrane</keyword>
<evidence type="ECO:0000256" key="2">
    <source>
        <dbReference type="ARBA" id="ARBA00022692"/>
    </source>
</evidence>
<dbReference type="EMBL" id="KV417480">
    <property type="protein sequence ID" value="KZP34137.1"/>
    <property type="molecule type" value="Genomic_DNA"/>
</dbReference>
<proteinExistence type="predicted"/>
<feature type="domain" description="EXS" evidence="7">
    <location>
        <begin position="204"/>
        <end position="474"/>
    </location>
</feature>
<feature type="transmembrane region" description="Helical" evidence="6">
    <location>
        <begin position="12"/>
        <end position="33"/>
    </location>
</feature>
<dbReference type="PROSITE" id="PS51380">
    <property type="entry name" value="EXS"/>
    <property type="match status" value="1"/>
</dbReference>
<gene>
    <name evidence="8" type="ORF">FIBSPDRAFT_771516</name>
</gene>
<reference evidence="8 9" key="1">
    <citation type="journal article" date="2016" name="Mol. Biol. Evol.">
        <title>Comparative Genomics of Early-Diverging Mushroom-Forming Fungi Provides Insights into the Origins of Lignocellulose Decay Capabilities.</title>
        <authorList>
            <person name="Nagy L.G."/>
            <person name="Riley R."/>
            <person name="Tritt A."/>
            <person name="Adam C."/>
            <person name="Daum C."/>
            <person name="Floudas D."/>
            <person name="Sun H."/>
            <person name="Yadav J.S."/>
            <person name="Pangilinan J."/>
            <person name="Larsson K.H."/>
            <person name="Matsuura K."/>
            <person name="Barry K."/>
            <person name="Labutti K."/>
            <person name="Kuo R."/>
            <person name="Ohm R.A."/>
            <person name="Bhattacharya S.S."/>
            <person name="Shirouzu T."/>
            <person name="Yoshinaga Y."/>
            <person name="Martin F.M."/>
            <person name="Grigoriev I.V."/>
            <person name="Hibbett D.S."/>
        </authorList>
    </citation>
    <scope>NUCLEOTIDE SEQUENCE [LARGE SCALE GENOMIC DNA]</scope>
    <source>
        <strain evidence="8 9">CBS 109695</strain>
    </source>
</reference>
<feature type="transmembrane region" description="Helical" evidence="6">
    <location>
        <begin position="90"/>
        <end position="109"/>
    </location>
</feature>
<accession>A0A166WUY8</accession>
<dbReference type="STRING" id="436010.A0A166WUY8"/>
<dbReference type="PANTHER" id="PTHR10783:SF46">
    <property type="entry name" value="PROTEIN ERD1 HOMOLOG 2"/>
    <property type="match status" value="1"/>
</dbReference>
<evidence type="ECO:0000313" key="9">
    <source>
        <dbReference type="Proteomes" id="UP000076532"/>
    </source>
</evidence>
<protein>
    <submittedName>
        <fullName evidence="8">EXS-domain-containing protein</fullName>
    </submittedName>
</protein>
<evidence type="ECO:0000313" key="8">
    <source>
        <dbReference type="EMBL" id="KZP34137.1"/>
    </source>
</evidence>
<dbReference type="AlphaFoldDB" id="A0A166WUY8"/>
<evidence type="ECO:0000256" key="5">
    <source>
        <dbReference type="SAM" id="MobiDB-lite"/>
    </source>
</evidence>
<keyword evidence="9" id="KW-1185">Reference proteome</keyword>
<evidence type="ECO:0000256" key="1">
    <source>
        <dbReference type="ARBA" id="ARBA00004141"/>
    </source>
</evidence>
<dbReference type="OrthoDB" id="2159384at2759"/>